<dbReference type="GO" id="GO:0016020">
    <property type="term" value="C:membrane"/>
    <property type="evidence" value="ECO:0007669"/>
    <property type="project" value="UniProtKB-SubCell"/>
</dbReference>
<dbReference type="Gene3D" id="1.10.510.10">
    <property type="entry name" value="Transferase(Phosphotransferase) domain 1"/>
    <property type="match status" value="1"/>
</dbReference>
<proteinExistence type="predicted"/>
<keyword evidence="5" id="KW-0677">Repeat</keyword>
<dbReference type="PROSITE" id="PS51257">
    <property type="entry name" value="PROKAR_LIPOPROTEIN"/>
    <property type="match status" value="1"/>
</dbReference>
<keyword evidence="2" id="KW-0433">Leucine-rich repeat</keyword>
<dbReference type="FunFam" id="3.80.10.10:FF:000380">
    <property type="entry name" value="Putative inactive leucine-rich repeat receptor-like protein kinase"/>
    <property type="match status" value="1"/>
</dbReference>
<feature type="transmembrane region" description="Helical" evidence="10">
    <location>
        <begin position="321"/>
        <end position="344"/>
    </location>
</feature>
<evidence type="ECO:0000256" key="2">
    <source>
        <dbReference type="ARBA" id="ARBA00022614"/>
    </source>
</evidence>
<evidence type="ECO:0000256" key="3">
    <source>
        <dbReference type="ARBA" id="ARBA00022692"/>
    </source>
</evidence>
<dbReference type="Pfam" id="PF07714">
    <property type="entry name" value="PK_Tyr_Ser-Thr"/>
    <property type="match status" value="1"/>
</dbReference>
<dbReference type="EMBL" id="JADCNM010000002">
    <property type="protein sequence ID" value="KAG0493824.1"/>
    <property type="molecule type" value="Genomic_DNA"/>
</dbReference>
<dbReference type="GO" id="GO:0005524">
    <property type="term" value="F:ATP binding"/>
    <property type="evidence" value="ECO:0007669"/>
    <property type="project" value="InterPro"/>
</dbReference>
<evidence type="ECO:0000256" key="10">
    <source>
        <dbReference type="SAM" id="Phobius"/>
    </source>
</evidence>
<dbReference type="SUPFAM" id="SSF52058">
    <property type="entry name" value="L domain-like"/>
    <property type="match status" value="1"/>
</dbReference>
<dbReference type="PROSITE" id="PS50011">
    <property type="entry name" value="PROTEIN_KINASE_DOM"/>
    <property type="match status" value="1"/>
</dbReference>
<dbReference type="InterPro" id="IPR001611">
    <property type="entry name" value="Leu-rich_rpt"/>
</dbReference>
<evidence type="ECO:0000313" key="14">
    <source>
        <dbReference type="Proteomes" id="UP000639772"/>
    </source>
</evidence>
<keyword evidence="7 10" id="KW-0472">Membrane</keyword>
<dbReference type="AlphaFoldDB" id="A0A835VAR4"/>
<name>A0A835VAR4_VANPL</name>
<comment type="caution">
    <text evidence="13">The sequence shown here is derived from an EMBL/GenBank/DDBJ whole genome shotgun (WGS) entry which is preliminary data.</text>
</comment>
<evidence type="ECO:0000256" key="1">
    <source>
        <dbReference type="ARBA" id="ARBA00004479"/>
    </source>
</evidence>
<dbReference type="InterPro" id="IPR000719">
    <property type="entry name" value="Prot_kinase_dom"/>
</dbReference>
<accession>A0A835VAR4</accession>
<dbReference type="Gene3D" id="3.80.10.10">
    <property type="entry name" value="Ribonuclease Inhibitor"/>
    <property type="match status" value="2"/>
</dbReference>
<comment type="subcellular location">
    <subcellularLocation>
        <location evidence="1">Membrane</location>
        <topology evidence="1">Single-pass type I membrane protein</topology>
    </subcellularLocation>
</comment>
<dbReference type="Gene3D" id="3.30.200.20">
    <property type="entry name" value="Phosphorylase Kinase, domain 1"/>
    <property type="match status" value="1"/>
</dbReference>
<keyword evidence="6 10" id="KW-1133">Transmembrane helix</keyword>
<evidence type="ECO:0000313" key="13">
    <source>
        <dbReference type="EMBL" id="KAG0493824.1"/>
    </source>
</evidence>
<evidence type="ECO:0000256" key="5">
    <source>
        <dbReference type="ARBA" id="ARBA00022737"/>
    </source>
</evidence>
<evidence type="ECO:0000256" key="11">
    <source>
        <dbReference type="SAM" id="SignalP"/>
    </source>
</evidence>
<dbReference type="FunFam" id="1.10.510.10:FF:000431">
    <property type="entry name" value="Putative inactive leucine-rich repeat receptor-like protein kinase"/>
    <property type="match status" value="1"/>
</dbReference>
<dbReference type="InterPro" id="IPR011009">
    <property type="entry name" value="Kinase-like_dom_sf"/>
</dbReference>
<evidence type="ECO:0000256" key="6">
    <source>
        <dbReference type="ARBA" id="ARBA00022989"/>
    </source>
</evidence>
<keyword evidence="9" id="KW-0325">Glycoprotein</keyword>
<sequence>MSAHRFLLLLHLTLLSCAPFLTFSQQLSASQRQTLLRLQRILEYPSFLSSWNRYTSFCNLSPTPSLSISCSPTGQVTVLSIVSDGRRSPLSANFSSDSLFTTLSQLSSLTSLSLVSLGIWGPLPSKIKRISSLEALNLSSNYFNGTVPDLQSMAFLQDLDLSGNFLGPQFPSLGKNIATLALKNNTFGGDIPSNLASLHALQKLDLSSNQLSGPIPSFLFSQPFVRYLDLSGNSLKGALPADLTCGKDLNFVDISRNLLLGSLPSCIRSNSSNLVVLNAWNCLSATDSRYQHSDSYCLEKPFAAVLPNFHKKKSSKTSLSLILGIVGGIIGGMLIIGLLLFLFIKKVKPENDGVKTLHKPTNGKISKQVAARSPADIRHMSLGVIIGTLGLTPYRIFTIEELEEATNGFDESNLLREGPQGQFFKGWLRDGTVAVVRILKLKPKNPSHGLPQFIDVISKLRHRHLVSVLGHCITTEQGNASTPNIVCLVFEHVCNGTLRSHLTEWRKREMLKWPQRIAAVIGVARGVQFLHTVTVPGISGNDLNMENILLDETLTAKITNYNLTVSPESYSNKVGVESLFDVGEETDLGSIQNFENGEKEDIYQLGVILLEVITGKHPGSQREVDALRVQLRKSMNESSGKLMAIADPTIRNTFAYDSLKTAVDISINCVSNFPKERPSIDDVLWNLQYCVQIQDGWASSENLSTQL</sequence>
<dbReference type="PANTHER" id="PTHR48056:SF74">
    <property type="entry name" value="PROTEIN KINASE DOMAIN-CONTAINING PROTEIN"/>
    <property type="match status" value="1"/>
</dbReference>
<reference evidence="13 14" key="1">
    <citation type="journal article" date="2020" name="Nat. Food">
        <title>A phased Vanilla planifolia genome enables genetic improvement of flavour and production.</title>
        <authorList>
            <person name="Hasing T."/>
            <person name="Tang H."/>
            <person name="Brym M."/>
            <person name="Khazi F."/>
            <person name="Huang T."/>
            <person name="Chambers A.H."/>
        </authorList>
    </citation>
    <scope>NUCLEOTIDE SEQUENCE [LARGE SCALE GENOMIC DNA]</scope>
    <source>
        <tissue evidence="13">Leaf</tissue>
    </source>
</reference>
<evidence type="ECO:0000256" key="7">
    <source>
        <dbReference type="ARBA" id="ARBA00023136"/>
    </source>
</evidence>
<keyword evidence="4 11" id="KW-0732">Signal</keyword>
<dbReference type="Pfam" id="PF00560">
    <property type="entry name" value="LRR_1"/>
    <property type="match status" value="2"/>
</dbReference>
<evidence type="ECO:0000256" key="9">
    <source>
        <dbReference type="ARBA" id="ARBA00023180"/>
    </source>
</evidence>
<feature type="chain" id="PRO_5033020517" description="Protein kinase domain-containing protein" evidence="11">
    <location>
        <begin position="25"/>
        <end position="707"/>
    </location>
</feature>
<evidence type="ECO:0000256" key="8">
    <source>
        <dbReference type="ARBA" id="ARBA00023170"/>
    </source>
</evidence>
<dbReference type="SUPFAM" id="SSF56112">
    <property type="entry name" value="Protein kinase-like (PK-like)"/>
    <property type="match status" value="1"/>
</dbReference>
<evidence type="ECO:0000256" key="4">
    <source>
        <dbReference type="ARBA" id="ARBA00022729"/>
    </source>
</evidence>
<keyword evidence="8" id="KW-0675">Receptor</keyword>
<evidence type="ECO:0000259" key="12">
    <source>
        <dbReference type="PROSITE" id="PS50011"/>
    </source>
</evidence>
<dbReference type="GO" id="GO:0004672">
    <property type="term" value="F:protein kinase activity"/>
    <property type="evidence" value="ECO:0007669"/>
    <property type="project" value="InterPro"/>
</dbReference>
<protein>
    <recommendedName>
        <fullName evidence="12">Protein kinase domain-containing protein</fullName>
    </recommendedName>
</protein>
<dbReference type="GO" id="GO:0033612">
    <property type="term" value="F:receptor serine/threonine kinase binding"/>
    <property type="evidence" value="ECO:0007669"/>
    <property type="project" value="TreeGrafter"/>
</dbReference>
<dbReference type="Proteomes" id="UP000639772">
    <property type="component" value="Unassembled WGS sequence"/>
</dbReference>
<dbReference type="InterPro" id="IPR001245">
    <property type="entry name" value="Ser-Thr/Tyr_kinase_cat_dom"/>
</dbReference>
<dbReference type="OrthoDB" id="676979at2759"/>
<organism evidence="13 14">
    <name type="scientific">Vanilla planifolia</name>
    <name type="common">Vanilla</name>
    <dbReference type="NCBI Taxonomy" id="51239"/>
    <lineage>
        <taxon>Eukaryota</taxon>
        <taxon>Viridiplantae</taxon>
        <taxon>Streptophyta</taxon>
        <taxon>Embryophyta</taxon>
        <taxon>Tracheophyta</taxon>
        <taxon>Spermatophyta</taxon>
        <taxon>Magnoliopsida</taxon>
        <taxon>Liliopsida</taxon>
        <taxon>Asparagales</taxon>
        <taxon>Orchidaceae</taxon>
        <taxon>Vanilloideae</taxon>
        <taxon>Vanilleae</taxon>
        <taxon>Vanilla</taxon>
    </lineage>
</organism>
<feature type="signal peptide" evidence="11">
    <location>
        <begin position="1"/>
        <end position="24"/>
    </location>
</feature>
<dbReference type="InterPro" id="IPR050647">
    <property type="entry name" value="Plant_LRR-RLKs"/>
</dbReference>
<keyword evidence="3 10" id="KW-0812">Transmembrane</keyword>
<gene>
    <name evidence="13" type="ORF">HPP92_004818</name>
</gene>
<feature type="domain" description="Protein kinase" evidence="12">
    <location>
        <begin position="409"/>
        <end position="689"/>
    </location>
</feature>
<dbReference type="InterPro" id="IPR032675">
    <property type="entry name" value="LRR_dom_sf"/>
</dbReference>
<dbReference type="PANTHER" id="PTHR48056">
    <property type="entry name" value="LRR RECEPTOR-LIKE SERINE/THREONINE-PROTEIN KINASE-RELATED"/>
    <property type="match status" value="1"/>
</dbReference>